<dbReference type="AlphaFoldDB" id="A0AA90PH21"/>
<organism evidence="2 3">
    <name type="scientific">Peribacillus frigoritolerans</name>
    <dbReference type="NCBI Taxonomy" id="450367"/>
    <lineage>
        <taxon>Bacteria</taxon>
        <taxon>Bacillati</taxon>
        <taxon>Bacillota</taxon>
        <taxon>Bacilli</taxon>
        <taxon>Bacillales</taxon>
        <taxon>Bacillaceae</taxon>
        <taxon>Peribacillus</taxon>
    </lineage>
</organism>
<gene>
    <name evidence="2" type="ORF">Q8G36_13820</name>
</gene>
<keyword evidence="1" id="KW-0472">Membrane</keyword>
<evidence type="ECO:0000256" key="1">
    <source>
        <dbReference type="SAM" id="Phobius"/>
    </source>
</evidence>
<dbReference type="Proteomes" id="UP001178275">
    <property type="component" value="Unassembled WGS sequence"/>
</dbReference>
<evidence type="ECO:0000313" key="3">
    <source>
        <dbReference type="Proteomes" id="UP001178275"/>
    </source>
</evidence>
<sequence>MERLKNYPLWIAIAALGGLFMNDLGVLTPEKYDQYVNAILAVLIGAGIFNNPSNGTGFKDQ</sequence>
<keyword evidence="1" id="KW-0812">Transmembrane</keyword>
<accession>A0AA90PH21</accession>
<feature type="transmembrane region" description="Helical" evidence="1">
    <location>
        <begin position="34"/>
        <end position="51"/>
    </location>
</feature>
<dbReference type="EMBL" id="JAUUTW010000013">
    <property type="protein sequence ID" value="MDP1452140.1"/>
    <property type="molecule type" value="Genomic_DNA"/>
</dbReference>
<proteinExistence type="predicted"/>
<name>A0AA90PH21_9BACI</name>
<dbReference type="RefSeq" id="WP_305160505.1">
    <property type="nucleotide sequence ID" value="NZ_JAUUTW010000013.1"/>
</dbReference>
<keyword evidence="1" id="KW-1133">Transmembrane helix</keyword>
<protein>
    <submittedName>
        <fullName evidence="2">Holin</fullName>
    </submittedName>
</protein>
<feature type="transmembrane region" description="Helical" evidence="1">
    <location>
        <begin position="7"/>
        <end position="28"/>
    </location>
</feature>
<evidence type="ECO:0000313" key="2">
    <source>
        <dbReference type="EMBL" id="MDP1452140.1"/>
    </source>
</evidence>
<comment type="caution">
    <text evidence="2">The sequence shown here is derived from an EMBL/GenBank/DDBJ whole genome shotgun (WGS) entry which is preliminary data.</text>
</comment>
<reference evidence="2" key="1">
    <citation type="submission" date="2023-07" db="EMBL/GenBank/DDBJ databases">
        <title>Murine gut Bacillus species.</title>
        <authorList>
            <person name="Gutman E."/>
            <person name="Hashuel R."/>
            <person name="Litvak Y."/>
        </authorList>
    </citation>
    <scope>NUCLEOTIDE SEQUENCE</scope>
    <source>
        <strain evidence="2">RU293</strain>
    </source>
</reference>